<evidence type="ECO:0000313" key="3">
    <source>
        <dbReference type="Proteomes" id="UP000291088"/>
    </source>
</evidence>
<dbReference type="RefSeq" id="WP_129333698.1">
    <property type="nucleotide sequence ID" value="NZ_SDVB01000253.1"/>
</dbReference>
<evidence type="ECO:0000313" key="2">
    <source>
        <dbReference type="EMBL" id="RYC10310.1"/>
    </source>
</evidence>
<dbReference type="Proteomes" id="UP000291088">
    <property type="component" value="Unassembled WGS sequence"/>
</dbReference>
<organism evidence="2 3">
    <name type="scientific">Ciceribacter ferrooxidans</name>
    <dbReference type="NCBI Taxonomy" id="2509717"/>
    <lineage>
        <taxon>Bacteria</taxon>
        <taxon>Pseudomonadati</taxon>
        <taxon>Pseudomonadota</taxon>
        <taxon>Alphaproteobacteria</taxon>
        <taxon>Hyphomicrobiales</taxon>
        <taxon>Rhizobiaceae</taxon>
        <taxon>Ciceribacter</taxon>
    </lineage>
</organism>
<comment type="caution">
    <text evidence="2">The sequence shown here is derived from an EMBL/GenBank/DDBJ whole genome shotgun (WGS) entry which is preliminary data.</text>
</comment>
<feature type="coiled-coil region" evidence="1">
    <location>
        <begin position="43"/>
        <end position="73"/>
    </location>
</feature>
<dbReference type="AlphaFoldDB" id="A0A4Q2T0A5"/>
<dbReference type="OrthoDB" id="8302396at2"/>
<keyword evidence="3" id="KW-1185">Reference proteome</keyword>
<dbReference type="EMBL" id="SDVB01000253">
    <property type="protein sequence ID" value="RYC10310.1"/>
    <property type="molecule type" value="Genomic_DNA"/>
</dbReference>
<evidence type="ECO:0000256" key="1">
    <source>
        <dbReference type="SAM" id="Coils"/>
    </source>
</evidence>
<proteinExistence type="predicted"/>
<reference evidence="2 3" key="1">
    <citation type="submission" date="2019-01" db="EMBL/GenBank/DDBJ databases">
        <authorList>
            <person name="Deng T."/>
        </authorList>
    </citation>
    <scope>NUCLEOTIDE SEQUENCE [LARGE SCALE GENOMIC DNA]</scope>
    <source>
        <strain evidence="2 3">F8825</strain>
    </source>
</reference>
<name>A0A4Q2T0A5_9HYPH</name>
<protein>
    <submittedName>
        <fullName evidence="2">Uncharacterized protein</fullName>
    </submittedName>
</protein>
<sequence>MTRDTFTVIDNASPAPLQRRGLREAIGQVRTVVMNTALDCACREKVESALTRMEQMERKKEQKRLLAAAHDQQHKIAALLGLLYDFDTITGIDPDPGLLAEASLLFDDIATAAADGSAQLRELLNLENGVAPPANGEA</sequence>
<keyword evidence="1" id="KW-0175">Coiled coil</keyword>
<gene>
    <name evidence="2" type="ORF">EUU22_19850</name>
</gene>
<accession>A0A4Q2T0A5</accession>